<accession>A0A975DGI8</accession>
<dbReference type="Proteomes" id="UP000664904">
    <property type="component" value="Chromosome"/>
</dbReference>
<dbReference type="RefSeq" id="WP_208842953.1">
    <property type="nucleotide sequence ID" value="NZ_CP072133.1"/>
</dbReference>
<dbReference type="InterPro" id="IPR051791">
    <property type="entry name" value="Pra-immunoreactive"/>
</dbReference>
<evidence type="ECO:0000256" key="4">
    <source>
        <dbReference type="ARBA" id="ARBA00022989"/>
    </source>
</evidence>
<dbReference type="KEGG" id="pxi:J5O05_16215"/>
<organism evidence="9 10">
    <name type="scientific">Pseudoalteromonas xiamenensis</name>
    <dbReference type="NCBI Taxonomy" id="882626"/>
    <lineage>
        <taxon>Bacteria</taxon>
        <taxon>Pseudomonadati</taxon>
        <taxon>Pseudomonadota</taxon>
        <taxon>Gammaproteobacteria</taxon>
        <taxon>Alteromonadales</taxon>
        <taxon>Pseudoalteromonadaceae</taxon>
        <taxon>Pseudoalteromonas</taxon>
    </lineage>
</organism>
<feature type="compositionally biased region" description="Basic and acidic residues" evidence="6">
    <location>
        <begin position="261"/>
        <end position="272"/>
    </location>
</feature>
<dbReference type="EMBL" id="CP072133">
    <property type="protein sequence ID" value="QTH71312.1"/>
    <property type="molecule type" value="Genomic_DNA"/>
</dbReference>
<feature type="transmembrane region" description="Helical" evidence="7">
    <location>
        <begin position="94"/>
        <end position="112"/>
    </location>
</feature>
<evidence type="ECO:0000256" key="1">
    <source>
        <dbReference type="ARBA" id="ARBA00004651"/>
    </source>
</evidence>
<dbReference type="GO" id="GO:0005886">
    <property type="term" value="C:plasma membrane"/>
    <property type="evidence" value="ECO:0007669"/>
    <property type="project" value="UniProtKB-SubCell"/>
</dbReference>
<dbReference type="InterPro" id="IPR010432">
    <property type="entry name" value="RDD"/>
</dbReference>
<evidence type="ECO:0000256" key="6">
    <source>
        <dbReference type="SAM" id="MobiDB-lite"/>
    </source>
</evidence>
<keyword evidence="10" id="KW-1185">Reference proteome</keyword>
<dbReference type="Pfam" id="PF06271">
    <property type="entry name" value="RDD"/>
    <property type="match status" value="1"/>
</dbReference>
<protein>
    <submittedName>
        <fullName evidence="9">RDD family protein</fullName>
    </submittedName>
</protein>
<evidence type="ECO:0000313" key="9">
    <source>
        <dbReference type="EMBL" id="QTH71312.1"/>
    </source>
</evidence>
<evidence type="ECO:0000256" key="7">
    <source>
        <dbReference type="SAM" id="Phobius"/>
    </source>
</evidence>
<feature type="transmembrane region" description="Helical" evidence="7">
    <location>
        <begin position="164"/>
        <end position="182"/>
    </location>
</feature>
<dbReference type="PANTHER" id="PTHR36115">
    <property type="entry name" value="PROLINE-RICH ANTIGEN HOMOLOG-RELATED"/>
    <property type="match status" value="1"/>
</dbReference>
<gene>
    <name evidence="9" type="ORF">J5O05_16215</name>
</gene>
<keyword evidence="5 7" id="KW-0472">Membrane</keyword>
<sequence>MEPKDFEALHLTNKETREIITPYAFKVHKPLLGFPLAKPWERGLAIMIDVALIFFATEVSGTLLWLFASYGFYLSQKRGMSHRLEFLWRKPAKLIAIGIMVITSLVVVGEMVDLVSTQPESTTPFVAPKDTATSQPAEIAALTKDTQQPTTSILDYGRDLIEDLGFGFGWAAAYFSLFTLLWDGQTPGKRLLGISVVNLNGKALSLMDSFGRYGGYGAGFATGLMGFLQIYWDPNRQAIQDKISNTVVVRGRFTDWVSDSTFDKESDTKEPNENIQKPSQ</sequence>
<evidence type="ECO:0000256" key="3">
    <source>
        <dbReference type="ARBA" id="ARBA00022692"/>
    </source>
</evidence>
<feature type="region of interest" description="Disordered" evidence="6">
    <location>
        <begin position="261"/>
        <end position="280"/>
    </location>
</feature>
<evidence type="ECO:0000259" key="8">
    <source>
        <dbReference type="Pfam" id="PF06271"/>
    </source>
</evidence>
<evidence type="ECO:0000256" key="2">
    <source>
        <dbReference type="ARBA" id="ARBA00022475"/>
    </source>
</evidence>
<keyword evidence="2" id="KW-1003">Cell membrane</keyword>
<name>A0A975DGI8_9GAMM</name>
<comment type="subcellular location">
    <subcellularLocation>
        <location evidence="1">Cell membrane</location>
        <topology evidence="1">Multi-pass membrane protein</topology>
    </subcellularLocation>
</comment>
<dbReference type="PANTHER" id="PTHR36115:SF6">
    <property type="entry name" value="PROLINE-RICH ANTIGEN HOMOLOG"/>
    <property type="match status" value="1"/>
</dbReference>
<feature type="domain" description="RDD" evidence="8">
    <location>
        <begin position="72"/>
        <end position="245"/>
    </location>
</feature>
<reference evidence="9" key="1">
    <citation type="submission" date="2021-03" db="EMBL/GenBank/DDBJ databases">
        <title>Complete Genome of Pseudoalteromonas xiamenensis STKMTI.2, a new potential marine bacterium producing anti-Vibrio compounds.</title>
        <authorList>
            <person name="Handayani D.P."/>
            <person name="Isnansetyo A."/>
            <person name="Istiqomah I."/>
            <person name="Jumina J."/>
        </authorList>
    </citation>
    <scope>NUCLEOTIDE SEQUENCE</scope>
    <source>
        <strain evidence="9">STKMTI.2</strain>
    </source>
</reference>
<proteinExistence type="predicted"/>
<keyword evidence="4 7" id="KW-1133">Transmembrane helix</keyword>
<evidence type="ECO:0000256" key="5">
    <source>
        <dbReference type="ARBA" id="ARBA00023136"/>
    </source>
</evidence>
<feature type="transmembrane region" description="Helical" evidence="7">
    <location>
        <begin position="44"/>
        <end position="73"/>
    </location>
</feature>
<dbReference type="AlphaFoldDB" id="A0A975DGI8"/>
<evidence type="ECO:0000313" key="10">
    <source>
        <dbReference type="Proteomes" id="UP000664904"/>
    </source>
</evidence>
<keyword evidence="3 7" id="KW-0812">Transmembrane</keyword>
<feature type="transmembrane region" description="Helical" evidence="7">
    <location>
        <begin position="213"/>
        <end position="232"/>
    </location>
</feature>